<accession>A0A432VAQ1</accession>
<keyword evidence="4" id="KW-1185">Reference proteome</keyword>
<dbReference type="Pfam" id="PF04314">
    <property type="entry name" value="PCuAC"/>
    <property type="match status" value="1"/>
</dbReference>
<organism evidence="3 4">
    <name type="scientific">Borborobacter arsenicus</name>
    <dbReference type="NCBI Taxonomy" id="1851146"/>
    <lineage>
        <taxon>Bacteria</taxon>
        <taxon>Pseudomonadati</taxon>
        <taxon>Pseudomonadota</taxon>
        <taxon>Alphaproteobacteria</taxon>
        <taxon>Hyphomicrobiales</taxon>
        <taxon>Phyllobacteriaceae</taxon>
        <taxon>Borborobacter</taxon>
    </lineage>
</organism>
<comment type="caution">
    <text evidence="3">The sequence shown here is derived from an EMBL/GenBank/DDBJ whole genome shotgun (WGS) entry which is preliminary data.</text>
</comment>
<dbReference type="Gene3D" id="2.60.40.2230">
    <property type="entry name" value="Uncharacterised protein YcnI-like PF07987, DUF1775"/>
    <property type="match status" value="1"/>
</dbReference>
<feature type="domain" description="YncI copper-binding" evidence="2">
    <location>
        <begin position="31"/>
        <end position="175"/>
    </location>
</feature>
<dbReference type="InterPro" id="IPR021174">
    <property type="entry name" value="UCP037139"/>
</dbReference>
<evidence type="ECO:0000256" key="1">
    <source>
        <dbReference type="SAM" id="SignalP"/>
    </source>
</evidence>
<dbReference type="EMBL" id="RKST01000002">
    <property type="protein sequence ID" value="RUM99259.1"/>
    <property type="molecule type" value="Genomic_DNA"/>
</dbReference>
<dbReference type="Gene3D" id="2.60.40.1890">
    <property type="entry name" value="PCu(A)C copper chaperone"/>
    <property type="match status" value="1"/>
</dbReference>
<dbReference type="PIRSF" id="PIRSF037139">
    <property type="entry name" value="UCP037139"/>
    <property type="match status" value="1"/>
</dbReference>
<dbReference type="InterPro" id="IPR058248">
    <property type="entry name" value="Lxx211020-like"/>
</dbReference>
<dbReference type="Proteomes" id="UP000281647">
    <property type="component" value="Unassembled WGS sequence"/>
</dbReference>
<dbReference type="InterPro" id="IPR038507">
    <property type="entry name" value="YcnI-like_sf"/>
</dbReference>
<evidence type="ECO:0000259" key="2">
    <source>
        <dbReference type="Pfam" id="PF07987"/>
    </source>
</evidence>
<feature type="chain" id="PRO_5019446299" evidence="1">
    <location>
        <begin position="31"/>
        <end position="325"/>
    </location>
</feature>
<dbReference type="CDD" id="cd08545">
    <property type="entry name" value="YcnI_like"/>
    <property type="match status" value="1"/>
</dbReference>
<keyword evidence="1" id="KW-0732">Signal</keyword>
<name>A0A432VAQ1_9HYPH</name>
<dbReference type="InterPro" id="IPR036182">
    <property type="entry name" value="PCuAC_sf"/>
</dbReference>
<proteinExistence type="predicted"/>
<dbReference type="OrthoDB" id="9796962at2"/>
<dbReference type="Pfam" id="PF07987">
    <property type="entry name" value="DUF1775"/>
    <property type="match status" value="1"/>
</dbReference>
<dbReference type="PANTHER" id="PTHR36302:SF1">
    <property type="entry name" value="COPPER CHAPERONE PCU(A)C"/>
    <property type="match status" value="1"/>
</dbReference>
<evidence type="ECO:0000313" key="4">
    <source>
        <dbReference type="Proteomes" id="UP000281647"/>
    </source>
</evidence>
<dbReference type="InterPro" id="IPR012533">
    <property type="entry name" value="YcnI-copper_dom"/>
</dbReference>
<sequence length="325" mass="34313">MRKDTNMHRLILPFAAACALTAISIVTAHAHASLEKSQAAPGSYKAVLKVPHGCDGQATHTVRIDLPEGFIGAKPMPKAGWTLSVEKGDYAKPYKLHGDEVTSGIRSVTWTDGNLPDEFYDEFVVSGTLADVAEGQTLYFKARQVCDKGEVAWDQEPAEGQDPHSLDHPAPSLTILAAHGDTHAHHAGASDTVKAGELEIKGAWARAMLPGQPTGGAYLTITNSGAAADRLLGATSPNAGKVEIHSMSMKDNVMVMRPIEGGLEIPAGASVELKSGGEHLMFMNVTQPFKEGASVPVTLEFEKAGKVDLSLPVQAKAGGEDHSSH</sequence>
<dbReference type="InterPro" id="IPR007410">
    <property type="entry name" value="LpqE-like"/>
</dbReference>
<reference evidence="3 4" key="1">
    <citation type="submission" date="2018-11" db="EMBL/GenBank/DDBJ databases">
        <title>Pseudaminobacter arsenicus sp. nov., an arsenic-resistant bacterium isolated from arsenic-rich aquifers.</title>
        <authorList>
            <person name="Mu Y."/>
        </authorList>
    </citation>
    <scope>NUCLEOTIDE SEQUENCE [LARGE SCALE GENOMIC DNA]</scope>
    <source>
        <strain evidence="3 4">CB3</strain>
    </source>
</reference>
<feature type="signal peptide" evidence="1">
    <location>
        <begin position="1"/>
        <end position="30"/>
    </location>
</feature>
<dbReference type="PANTHER" id="PTHR36302">
    <property type="entry name" value="BLR7088 PROTEIN"/>
    <property type="match status" value="1"/>
</dbReference>
<dbReference type="AlphaFoldDB" id="A0A432VAQ1"/>
<evidence type="ECO:0000313" key="3">
    <source>
        <dbReference type="EMBL" id="RUM99259.1"/>
    </source>
</evidence>
<dbReference type="SUPFAM" id="SSF110087">
    <property type="entry name" value="DR1885-like metal-binding protein"/>
    <property type="match status" value="1"/>
</dbReference>
<gene>
    <name evidence="3" type="ORF">EET67_03590</name>
</gene>
<protein>
    <submittedName>
        <fullName evidence="3">DUF1775 domain-containing protein</fullName>
    </submittedName>
</protein>